<protein>
    <submittedName>
        <fullName evidence="1">Uncharacterized protein</fullName>
    </submittedName>
</protein>
<comment type="caution">
    <text evidence="1">The sequence shown here is derived from an EMBL/GenBank/DDBJ whole genome shotgun (WGS) entry which is preliminary data.</text>
</comment>
<gene>
    <name evidence="1" type="ORF">RhiirA4_488043</name>
</gene>
<dbReference type="EMBL" id="LLXI01006440">
    <property type="protein sequence ID" value="PKY62122.1"/>
    <property type="molecule type" value="Genomic_DNA"/>
</dbReference>
<feature type="non-terminal residue" evidence="1">
    <location>
        <position position="1"/>
    </location>
</feature>
<dbReference type="VEuPathDB" id="FungiDB:RhiirFUN_026795"/>
<reference evidence="1 2" key="1">
    <citation type="submission" date="2015-10" db="EMBL/GenBank/DDBJ databases">
        <title>Genome analyses suggest a sexual origin of heterokaryosis in a supposedly ancient asexual fungus.</title>
        <authorList>
            <person name="Ropars J."/>
            <person name="Sedzielewska K."/>
            <person name="Noel J."/>
            <person name="Charron P."/>
            <person name="Farinelli L."/>
            <person name="Marton T."/>
            <person name="Kruger M."/>
            <person name="Pelin A."/>
            <person name="Brachmann A."/>
            <person name="Corradi N."/>
        </authorList>
    </citation>
    <scope>NUCLEOTIDE SEQUENCE [LARGE SCALE GENOMIC DNA]</scope>
    <source>
        <strain evidence="1 2">A4</strain>
    </source>
</reference>
<evidence type="ECO:0000313" key="2">
    <source>
        <dbReference type="Proteomes" id="UP000234323"/>
    </source>
</evidence>
<proteinExistence type="predicted"/>
<keyword evidence="2" id="KW-1185">Reference proteome</keyword>
<sequence>EFKVDHRLTCEFIFILNEISLVIFNGHIFHETIEGIVNNWLYFGIKKKNFKEFVANIKELPRTEANRSLITHYGVSEKAKCRFVQGSLDRWIGQYLEIGGKLRDIWFSSDLLDL</sequence>
<name>A0A2I1HTC9_9GLOM</name>
<dbReference type="AlphaFoldDB" id="A0A2I1HTC9"/>
<evidence type="ECO:0000313" key="1">
    <source>
        <dbReference type="EMBL" id="PKY62122.1"/>
    </source>
</evidence>
<accession>A0A2I1HTC9</accession>
<dbReference type="Proteomes" id="UP000234323">
    <property type="component" value="Unassembled WGS sequence"/>
</dbReference>
<organism evidence="1 2">
    <name type="scientific">Rhizophagus irregularis</name>
    <dbReference type="NCBI Taxonomy" id="588596"/>
    <lineage>
        <taxon>Eukaryota</taxon>
        <taxon>Fungi</taxon>
        <taxon>Fungi incertae sedis</taxon>
        <taxon>Mucoromycota</taxon>
        <taxon>Glomeromycotina</taxon>
        <taxon>Glomeromycetes</taxon>
        <taxon>Glomerales</taxon>
        <taxon>Glomeraceae</taxon>
        <taxon>Rhizophagus</taxon>
    </lineage>
</organism>